<evidence type="ECO:0000313" key="1">
    <source>
        <dbReference type="EMBL" id="KKW26924.1"/>
    </source>
</evidence>
<evidence type="ECO:0000313" key="2">
    <source>
        <dbReference type="Proteomes" id="UP000034913"/>
    </source>
</evidence>
<protein>
    <submittedName>
        <fullName evidence="1">Uncharacterized protein</fullName>
    </submittedName>
</protein>
<dbReference type="Proteomes" id="UP000034913">
    <property type="component" value="Unassembled WGS sequence"/>
</dbReference>
<accession>A0A0G2A3Y4</accession>
<comment type="caution">
    <text evidence="1">The sequence shown here is derived from an EMBL/GenBank/DDBJ whole genome shotgun (WGS) entry which is preliminary data.</text>
</comment>
<organism evidence="1 2">
    <name type="scientific">candidate division Kazan bacterium GW2011_GWB1_52_7</name>
    <dbReference type="NCBI Taxonomy" id="1620414"/>
    <lineage>
        <taxon>Bacteria</taxon>
        <taxon>Bacteria division Kazan-3B-28</taxon>
    </lineage>
</organism>
<proteinExistence type="predicted"/>
<reference evidence="1 2" key="1">
    <citation type="journal article" date="2015" name="Nature">
        <title>rRNA introns, odd ribosomes, and small enigmatic genomes across a large radiation of phyla.</title>
        <authorList>
            <person name="Brown C.T."/>
            <person name="Hug L.A."/>
            <person name="Thomas B.C."/>
            <person name="Sharon I."/>
            <person name="Castelle C.J."/>
            <person name="Singh A."/>
            <person name="Wilkins M.J."/>
            <person name="Williams K.H."/>
            <person name="Banfield J.F."/>
        </authorList>
    </citation>
    <scope>NUCLEOTIDE SEQUENCE [LARGE SCALE GENOMIC DNA]</scope>
</reference>
<dbReference type="AlphaFoldDB" id="A0A0G2A3Y4"/>
<dbReference type="EMBL" id="LCRB01000002">
    <property type="protein sequence ID" value="KKW26924.1"/>
    <property type="molecule type" value="Genomic_DNA"/>
</dbReference>
<name>A0A0G2A3Y4_UNCK3</name>
<sequence>MQDDKWEAALDKIQDQFEVLEQGEESLEAGPGGRVEFIVFNSPMGRLRLERTTKPKVIDKKSFGGSKYGASTGVEYIYSDTEQVKTVQAFRDSNGEWQPIEAESLI</sequence>
<gene>
    <name evidence="1" type="ORF">VF00_C0002G0249</name>
</gene>